<name>A0A3M7QAD6_BRAPC</name>
<keyword evidence="2" id="KW-1185">Reference proteome</keyword>
<comment type="caution">
    <text evidence="1">The sequence shown here is derived from an EMBL/GenBank/DDBJ whole genome shotgun (WGS) entry which is preliminary data.</text>
</comment>
<evidence type="ECO:0000313" key="2">
    <source>
        <dbReference type="Proteomes" id="UP000276133"/>
    </source>
</evidence>
<protein>
    <submittedName>
        <fullName evidence="1">Uncharacterized protein</fullName>
    </submittedName>
</protein>
<evidence type="ECO:0000313" key="1">
    <source>
        <dbReference type="EMBL" id="RNA08366.1"/>
    </source>
</evidence>
<dbReference type="EMBL" id="REGN01006771">
    <property type="protein sequence ID" value="RNA08366.1"/>
    <property type="molecule type" value="Genomic_DNA"/>
</dbReference>
<proteinExistence type="predicted"/>
<sequence>MKCLIIIKLINDKIAESQVEDCLLRLTIRAKVNIFTISYSKLFIFAISNNKSFQPQDNSKNSKEIRINHFSVVTIKGIYYNFRLFPEKLNLLQTHFSLITIINIIKIWYFNLKRFTFYHSINKSDDENKDNTRKFIIKIKKWIYQTSTRKKLFSTPKISSKHTLLIK</sequence>
<gene>
    <name evidence="1" type="ORF">BpHYR1_005322</name>
</gene>
<reference evidence="1 2" key="1">
    <citation type="journal article" date="2018" name="Sci. Rep.">
        <title>Genomic signatures of local adaptation to the degree of environmental predictability in rotifers.</title>
        <authorList>
            <person name="Franch-Gras L."/>
            <person name="Hahn C."/>
            <person name="Garcia-Roger E.M."/>
            <person name="Carmona M.J."/>
            <person name="Serra M."/>
            <person name="Gomez A."/>
        </authorList>
    </citation>
    <scope>NUCLEOTIDE SEQUENCE [LARGE SCALE GENOMIC DNA]</scope>
    <source>
        <strain evidence="1">HYR1</strain>
    </source>
</reference>
<dbReference type="Proteomes" id="UP000276133">
    <property type="component" value="Unassembled WGS sequence"/>
</dbReference>
<organism evidence="1 2">
    <name type="scientific">Brachionus plicatilis</name>
    <name type="common">Marine rotifer</name>
    <name type="synonym">Brachionus muelleri</name>
    <dbReference type="NCBI Taxonomy" id="10195"/>
    <lineage>
        <taxon>Eukaryota</taxon>
        <taxon>Metazoa</taxon>
        <taxon>Spiralia</taxon>
        <taxon>Gnathifera</taxon>
        <taxon>Rotifera</taxon>
        <taxon>Eurotatoria</taxon>
        <taxon>Monogononta</taxon>
        <taxon>Pseudotrocha</taxon>
        <taxon>Ploima</taxon>
        <taxon>Brachionidae</taxon>
        <taxon>Brachionus</taxon>
    </lineage>
</organism>
<accession>A0A3M7QAD6</accession>
<dbReference type="AlphaFoldDB" id="A0A3M7QAD6"/>